<comment type="caution">
    <text evidence="2">The sequence shown here is derived from an EMBL/GenBank/DDBJ whole genome shotgun (WGS) entry which is preliminary data.</text>
</comment>
<evidence type="ECO:0000256" key="1">
    <source>
        <dbReference type="SAM" id="MobiDB-lite"/>
    </source>
</evidence>
<accession>A0A7K5Q5W8</accession>
<dbReference type="EMBL" id="VZRG01004746">
    <property type="protein sequence ID" value="NWT62150.1"/>
    <property type="molecule type" value="Genomic_DNA"/>
</dbReference>
<dbReference type="AlphaFoldDB" id="A0A7K5Q5W8"/>
<feature type="non-terminal residue" evidence="2">
    <location>
        <position position="125"/>
    </location>
</feature>
<feature type="non-terminal residue" evidence="2">
    <location>
        <position position="1"/>
    </location>
</feature>
<feature type="region of interest" description="Disordered" evidence="1">
    <location>
        <begin position="51"/>
        <end position="73"/>
    </location>
</feature>
<keyword evidence="3" id="KW-1185">Reference proteome</keyword>
<gene>
    <name evidence="2" type="primary">Atg2a_1</name>
    <name evidence="2" type="ORF">ERYMCC_R15203</name>
</gene>
<name>A0A7K5Q5W8_9CORV</name>
<dbReference type="Proteomes" id="UP000532437">
    <property type="component" value="Unassembled WGS sequence"/>
</dbReference>
<feature type="region of interest" description="Disordered" evidence="1">
    <location>
        <begin position="87"/>
        <end position="125"/>
    </location>
</feature>
<evidence type="ECO:0000313" key="2">
    <source>
        <dbReference type="EMBL" id="NWT62150.1"/>
    </source>
</evidence>
<reference evidence="2 3" key="1">
    <citation type="submission" date="2019-09" db="EMBL/GenBank/DDBJ databases">
        <title>Bird 10,000 Genomes (B10K) Project - Family phase.</title>
        <authorList>
            <person name="Zhang G."/>
        </authorList>
    </citation>
    <scope>NUCLEOTIDE SEQUENCE [LARGE SCALE GENOMIC DNA]</scope>
    <source>
        <strain evidence="2">B10K-DU-002-60</strain>
        <tissue evidence="2">Muscle</tissue>
    </source>
</reference>
<organism evidence="2 3">
    <name type="scientific">Erythrocercus mccallii</name>
    <dbReference type="NCBI Taxonomy" id="107208"/>
    <lineage>
        <taxon>Eukaryota</taxon>
        <taxon>Metazoa</taxon>
        <taxon>Chordata</taxon>
        <taxon>Craniata</taxon>
        <taxon>Vertebrata</taxon>
        <taxon>Euteleostomi</taxon>
        <taxon>Archelosauria</taxon>
        <taxon>Archosauria</taxon>
        <taxon>Dinosauria</taxon>
        <taxon>Saurischia</taxon>
        <taxon>Theropoda</taxon>
        <taxon>Coelurosauria</taxon>
        <taxon>Aves</taxon>
        <taxon>Neognathae</taxon>
        <taxon>Neoaves</taxon>
        <taxon>Telluraves</taxon>
        <taxon>Australaves</taxon>
        <taxon>Passeriformes</taxon>
        <taxon>Corvoidea</taxon>
        <taxon>Dicruridae</taxon>
        <taxon>Erythrocercus</taxon>
    </lineage>
</organism>
<protein>
    <submittedName>
        <fullName evidence="2">ATG2A protein</fullName>
    </submittedName>
</protein>
<sequence length="125" mass="13364">PGDTGVPAGDAGVAVGVPRCPRAVPSRCRCPQAAPRVRWLAPGPLRVLPGHFGVPRGERDRLRPPPGLPPPRTRLVLRDLSLTWALFGGRDFGPGPAQHRPRPRSAGPAPPRWRSRGGPGRVPEQ</sequence>
<proteinExistence type="predicted"/>
<evidence type="ECO:0000313" key="3">
    <source>
        <dbReference type="Proteomes" id="UP000532437"/>
    </source>
</evidence>